<dbReference type="AlphaFoldDB" id="T1KXW9"/>
<evidence type="ECO:0000313" key="2">
    <source>
        <dbReference type="Proteomes" id="UP000015104"/>
    </source>
</evidence>
<dbReference type="Proteomes" id="UP000015104">
    <property type="component" value="Unassembled WGS sequence"/>
</dbReference>
<evidence type="ECO:0000313" key="1">
    <source>
        <dbReference type="EnsemblMetazoa" id="tetur26g01650.1"/>
    </source>
</evidence>
<dbReference type="HOGENOM" id="CLU_3191952_0_0_1"/>
<protein>
    <submittedName>
        <fullName evidence="1">Uncharacterized protein</fullName>
    </submittedName>
</protein>
<reference evidence="1" key="2">
    <citation type="submission" date="2015-06" db="UniProtKB">
        <authorList>
            <consortium name="EnsemblMetazoa"/>
        </authorList>
    </citation>
    <scope>IDENTIFICATION</scope>
</reference>
<organism evidence="1 2">
    <name type="scientific">Tetranychus urticae</name>
    <name type="common">Two-spotted spider mite</name>
    <dbReference type="NCBI Taxonomy" id="32264"/>
    <lineage>
        <taxon>Eukaryota</taxon>
        <taxon>Metazoa</taxon>
        <taxon>Ecdysozoa</taxon>
        <taxon>Arthropoda</taxon>
        <taxon>Chelicerata</taxon>
        <taxon>Arachnida</taxon>
        <taxon>Acari</taxon>
        <taxon>Acariformes</taxon>
        <taxon>Trombidiformes</taxon>
        <taxon>Prostigmata</taxon>
        <taxon>Eleutherengona</taxon>
        <taxon>Raphignathae</taxon>
        <taxon>Tetranychoidea</taxon>
        <taxon>Tetranychidae</taxon>
        <taxon>Tetranychus</taxon>
    </lineage>
</organism>
<accession>T1KXW9</accession>
<sequence>MSVHSIVTVTETLLDLIPTFIVFQSYQKPSLNSGLNSRQLEALDPS</sequence>
<name>T1KXW9_TETUR</name>
<keyword evidence="2" id="KW-1185">Reference proteome</keyword>
<dbReference type="EMBL" id="CAEY01000697">
    <property type="status" value="NOT_ANNOTATED_CDS"/>
    <property type="molecule type" value="Genomic_DNA"/>
</dbReference>
<proteinExistence type="predicted"/>
<dbReference type="EnsemblMetazoa" id="tetur26g01650.1">
    <property type="protein sequence ID" value="tetur26g01650.1"/>
    <property type="gene ID" value="tetur26g01650"/>
</dbReference>
<reference evidence="2" key="1">
    <citation type="submission" date="2011-08" db="EMBL/GenBank/DDBJ databases">
        <authorList>
            <person name="Rombauts S."/>
        </authorList>
    </citation>
    <scope>NUCLEOTIDE SEQUENCE</scope>
    <source>
        <strain evidence="2">London</strain>
    </source>
</reference>